<dbReference type="InterPro" id="IPR036389">
    <property type="entry name" value="RNase_III_sf"/>
</dbReference>
<keyword evidence="11" id="KW-0067">ATP-binding</keyword>
<dbReference type="EMBL" id="KJ711040">
    <property type="protein sequence ID" value="AJP06285.1"/>
    <property type="molecule type" value="mRNA"/>
</dbReference>
<feature type="domain" description="Helicase ATP-binding" evidence="23">
    <location>
        <begin position="94"/>
        <end position="252"/>
    </location>
</feature>
<keyword evidence="13 18" id="KW-0694">RNA-binding</keyword>
<sequence>FGPGMTVARPRLALLQTIRPGPCVAPSCSVTLFLSQVLGMAIIQELEAEGKDFAMVKMSDLPFHGNEKFSTDTSVAERQQQDPKVIARRYQLQLCEKAKEENIIVYLETGCGKTLIAVLLIQEFAEAIKKPGRNVCVFLAPTVPLVEQQADVIRLHSNFKVGRYYGEAKHSSKAHQDWIEELEKYEVLVMTPDILLHNLHHCFMKMELIELLIFDECHHAQKRHPYAQIMREFFKKGRGKCPRIFGMTASPIMGKGGSNQVEYAKGINSLEQLLDAKVYTVVDRSELESFVPSPITNVWYYNKKNSLEYESIVSCQKKFDECKQKHICLVFSCCNGKNMEICKHDVKGNTKKTKTITRLYGELMYCLDELGLWGAKQAVTMQLDDMVGSTNANDDNAENHVANAFLRDSSLILDPYVEDAFEEPFFSSKVKALVEILSQYRNRKDMKCIVFVKRIITARLLTKMINYVQLKPVWRCEFLVGCHSGMKEMSRAKMNKIVDKFRSGEFNLLVATNVAEEGLDIQTCCLVVRFDLPNTVASFIQSRGRARMQESGYIFLVERGNLSQEKRLEHFIDGEEQMRREVQNRSPDGAEQYEEEEDQIYRVNATDATISTGCCVSLLHHFCSKLSKDEYFIPVPEYSYFEEPGGVVCRINLPSNAPIRQIDGPICSSMEKAKRVACLEACKVLHSFGALTDYLLPREDEQDEEYQDCLSADACKPGGKRSMELYEMRVPVALQGGWNKCTKSVYLHAYIVNFNPVPPDREYTQFALFLESSLPNEAERMNVELHLAHGRIVKTELLPSRSLEFDPSQLRDALNFQEIFLRILLDRQDFRTDYVELGTEDVNLGLSSTSYLLLPVQSCDSKQELCIDWKIIKDCLSSPVFSHESKGLSAADDSGNQLEERDFWRFDNGWVHIDNIRNTLVVTSHNDTFYCIVDILHEINANSYAETMNCSYADYYKKKYNVTLEYREQPFLKAKQLLGLHNLLHDRSQVSPRSQANHGDGAKEEKFVELPAELCYIKLTGFSSPLASAVSLLPSMMHRLENLLVAIELKELLTASFPEGSQITASRVLEAITTERCMEGFSLERLEVLGDAFLKYAVSRRLFLVFDKLDEGQLTKKRSNSIKNSNLYKRAKGKGFPAFIRDEYFDLKQYFALGRPCKNVCTPDVEKTIHYFEGDNAMAEMDSLSVKCTKRHHLLHMKTIADVVEALIGAYLVDSGFPAALAFLKWMGIEIDFDASLVGEACLQSRNNLSLIKCIDIDELERLLGYNFIHKGLLLEAFAHPSFNEHNGGCYQRLEFLGDAVLDYIITSYLYSVYPDMKPGYLTDMRSMTVNNESFASVAVRHGLYMYLIQKSDSLSSAVRKYVDFTKSLLTTDRDSYDEPEPKCPKVLGDIVESFAGALVVDTGFDLECVWKLVLRILEPIVTPETLCIQPVRELSEVCQHHNLTLDYRKVPKGNGFLVEANVSGKKVSGFVGGSGTRTSIKDAKKVASKDALLKLKGFGLEHPHKILEVFIRTCRKGSAVLVGKNKAEQATSNIIITERLEEHKFFPSRASCSRDLHGVRSTSEFIPPGTASPQKNASTICEQPQLLSTSLTENDVSSTNQNKEADQEYTNSDHHYDIANTTEYQWPSASWDTDIDQFLGSAKSSLNEFCQKRSWGVPEWVCYKEEIMPHQKSFTYMAVLKLPENICIECLGEPKKNKRLAMESASRGALWWLNSQGYL</sequence>
<evidence type="ECO:0000256" key="2">
    <source>
        <dbReference type="ARBA" id="ARBA00001946"/>
    </source>
</evidence>
<keyword evidence="4" id="KW-0540">Nuclease</keyword>
<evidence type="ECO:0000256" key="1">
    <source>
        <dbReference type="ARBA" id="ARBA00001936"/>
    </source>
</evidence>
<dbReference type="GO" id="GO:0003723">
    <property type="term" value="F:RNA binding"/>
    <property type="evidence" value="ECO:0007669"/>
    <property type="project" value="UniProtKB-UniRule"/>
</dbReference>
<dbReference type="CDD" id="cd19875">
    <property type="entry name" value="DSRM_EIF2AK2-like"/>
    <property type="match status" value="1"/>
</dbReference>
<dbReference type="SMART" id="SM00487">
    <property type="entry name" value="DEXDc"/>
    <property type="match status" value="1"/>
</dbReference>
<organism evidence="26">
    <name type="scientific">Pinus tabuliformis</name>
    <name type="common">Chinese red pine</name>
    <name type="synonym">Pinus leucosperma</name>
    <dbReference type="NCBI Taxonomy" id="88731"/>
    <lineage>
        <taxon>Eukaryota</taxon>
        <taxon>Viridiplantae</taxon>
        <taxon>Streptophyta</taxon>
        <taxon>Embryophyta</taxon>
        <taxon>Tracheophyta</taxon>
        <taxon>Spermatophyta</taxon>
        <taxon>Pinopsida</taxon>
        <taxon>Pinidae</taxon>
        <taxon>Conifers I</taxon>
        <taxon>Pinales</taxon>
        <taxon>Pinaceae</taxon>
        <taxon>Pinus</taxon>
        <taxon>Pinus subgen. Pinus</taxon>
    </lineage>
</organism>
<dbReference type="FunFam" id="1.10.1520.10:FF:000004">
    <property type="entry name" value="Endoribonuclease dicer-like 1"/>
    <property type="match status" value="1"/>
</dbReference>
<feature type="compositionally biased region" description="Polar residues" evidence="19">
    <location>
        <begin position="1592"/>
        <end position="1603"/>
    </location>
</feature>
<comment type="similarity">
    <text evidence="17 18">Belongs to the helicase family. Dicer subfamily.</text>
</comment>
<dbReference type="GO" id="GO:0005737">
    <property type="term" value="C:cytoplasm"/>
    <property type="evidence" value="ECO:0007669"/>
    <property type="project" value="TreeGrafter"/>
</dbReference>
<evidence type="ECO:0000256" key="6">
    <source>
        <dbReference type="ARBA" id="ARBA00022737"/>
    </source>
</evidence>
<dbReference type="InterPro" id="IPR005034">
    <property type="entry name" value="Dicer_dimerisation"/>
</dbReference>
<dbReference type="Gene3D" id="3.30.160.20">
    <property type="match status" value="2"/>
</dbReference>
<dbReference type="GO" id="GO:0005634">
    <property type="term" value="C:nucleus"/>
    <property type="evidence" value="ECO:0007669"/>
    <property type="project" value="UniProtKB-SubCell"/>
</dbReference>
<dbReference type="PROSITE" id="PS00517">
    <property type="entry name" value="RNASE_3_1"/>
    <property type="match status" value="1"/>
</dbReference>
<evidence type="ECO:0000256" key="19">
    <source>
        <dbReference type="SAM" id="MobiDB-lite"/>
    </source>
</evidence>
<feature type="domain" description="Dicer dsRNA-binding fold" evidence="25">
    <location>
        <begin position="615"/>
        <end position="705"/>
    </location>
</feature>
<dbReference type="InterPro" id="IPR014001">
    <property type="entry name" value="Helicase_ATP-bd"/>
</dbReference>
<evidence type="ECO:0000313" key="26">
    <source>
        <dbReference type="EMBL" id="AJP06285.1"/>
    </source>
</evidence>
<dbReference type="FunFam" id="3.30.160.380:FF:000001">
    <property type="entry name" value="Endoribonuclease dicer-like 1"/>
    <property type="match status" value="1"/>
</dbReference>
<evidence type="ECO:0000256" key="4">
    <source>
        <dbReference type="ARBA" id="ARBA00022722"/>
    </source>
</evidence>
<evidence type="ECO:0000256" key="16">
    <source>
        <dbReference type="ARBA" id="ARBA00023242"/>
    </source>
</evidence>
<dbReference type="SMART" id="SM00949">
    <property type="entry name" value="PAZ"/>
    <property type="match status" value="1"/>
</dbReference>
<comment type="cofactor">
    <cofactor evidence="2">
        <name>Mg(2+)</name>
        <dbReference type="ChEBI" id="CHEBI:18420"/>
    </cofactor>
</comment>
<keyword evidence="12" id="KW-0460">Magnesium</keyword>
<evidence type="ECO:0000259" key="20">
    <source>
        <dbReference type="PROSITE" id="PS50137"/>
    </source>
</evidence>
<dbReference type="PANTHER" id="PTHR14950">
    <property type="entry name" value="DICER-RELATED"/>
    <property type="match status" value="1"/>
</dbReference>
<dbReference type="GO" id="GO:0004525">
    <property type="term" value="F:ribonuclease III activity"/>
    <property type="evidence" value="ECO:0007669"/>
    <property type="project" value="InterPro"/>
</dbReference>
<evidence type="ECO:0000256" key="12">
    <source>
        <dbReference type="ARBA" id="ARBA00022842"/>
    </source>
</evidence>
<feature type="domain" description="RNase III" evidence="21">
    <location>
        <begin position="1036"/>
        <end position="1216"/>
    </location>
</feature>
<dbReference type="GO" id="GO:0010267">
    <property type="term" value="P:ta-siRNA processing"/>
    <property type="evidence" value="ECO:0007669"/>
    <property type="project" value="UniProtKB-ARBA"/>
</dbReference>
<evidence type="ECO:0000256" key="18">
    <source>
        <dbReference type="PROSITE-ProRule" id="PRU00657"/>
    </source>
</evidence>
<protein>
    <submittedName>
        <fullName evidence="26">DCL4</fullName>
    </submittedName>
</protein>
<evidence type="ECO:0000256" key="17">
    <source>
        <dbReference type="ARBA" id="ARBA00035116"/>
    </source>
</evidence>
<evidence type="ECO:0000259" key="25">
    <source>
        <dbReference type="PROSITE" id="PS51327"/>
    </source>
</evidence>
<evidence type="ECO:0000256" key="13">
    <source>
        <dbReference type="ARBA" id="ARBA00022884"/>
    </source>
</evidence>
<dbReference type="PROSITE" id="PS51194">
    <property type="entry name" value="HELICASE_CTER"/>
    <property type="match status" value="1"/>
</dbReference>
<dbReference type="Pfam" id="PF00270">
    <property type="entry name" value="DEAD"/>
    <property type="match status" value="1"/>
</dbReference>
<dbReference type="InterPro" id="IPR038248">
    <property type="entry name" value="Dicer_dimer_sf"/>
</dbReference>
<evidence type="ECO:0000256" key="10">
    <source>
        <dbReference type="ARBA" id="ARBA00022806"/>
    </source>
</evidence>
<dbReference type="Gene3D" id="3.40.50.300">
    <property type="entry name" value="P-loop containing nucleotide triphosphate hydrolases"/>
    <property type="match status" value="2"/>
</dbReference>
<dbReference type="Gene3D" id="1.10.1520.10">
    <property type="entry name" value="Ribonuclease III domain"/>
    <property type="match status" value="2"/>
</dbReference>
<comment type="cofactor">
    <cofactor evidence="1">
        <name>Mn(2+)</name>
        <dbReference type="ChEBI" id="CHEBI:29035"/>
    </cofactor>
</comment>
<dbReference type="SUPFAM" id="SSF69065">
    <property type="entry name" value="RNase III domain-like"/>
    <property type="match status" value="2"/>
</dbReference>
<evidence type="ECO:0000259" key="22">
    <source>
        <dbReference type="PROSITE" id="PS50821"/>
    </source>
</evidence>
<dbReference type="GO" id="GO:0005524">
    <property type="term" value="F:ATP binding"/>
    <property type="evidence" value="ECO:0007669"/>
    <property type="project" value="UniProtKB-KW"/>
</dbReference>
<dbReference type="SUPFAM" id="SSF101690">
    <property type="entry name" value="PAZ domain"/>
    <property type="match status" value="1"/>
</dbReference>
<evidence type="ECO:0000256" key="11">
    <source>
        <dbReference type="ARBA" id="ARBA00022840"/>
    </source>
</evidence>
<keyword evidence="15" id="KW-0464">Manganese</keyword>
<keyword evidence="16" id="KW-0539">Nucleus</keyword>
<evidence type="ECO:0000256" key="14">
    <source>
        <dbReference type="ARBA" id="ARBA00023158"/>
    </source>
</evidence>
<dbReference type="SMART" id="SM00358">
    <property type="entry name" value="DSRM"/>
    <property type="match status" value="2"/>
</dbReference>
<dbReference type="Pfam" id="PF00035">
    <property type="entry name" value="dsrm"/>
    <property type="match status" value="1"/>
</dbReference>
<dbReference type="InterPro" id="IPR036085">
    <property type="entry name" value="PAZ_dom_sf"/>
</dbReference>
<feature type="region of interest" description="Disordered" evidence="19">
    <location>
        <begin position="1592"/>
        <end position="1611"/>
    </location>
</feature>
<feature type="domain" description="RNase III" evidence="21">
    <location>
        <begin position="1257"/>
        <end position="1404"/>
    </location>
</feature>
<dbReference type="FunFam" id="3.40.50.300:FF:000705">
    <property type="entry name" value="Endoribonuclease dicer-like protein"/>
    <property type="match status" value="1"/>
</dbReference>
<keyword evidence="14" id="KW-0943">RNA-mediated gene silencing</keyword>
<dbReference type="InterPro" id="IPR000999">
    <property type="entry name" value="RNase_III_dom"/>
</dbReference>
<dbReference type="FunFam" id="3.40.50.300:FF:000420">
    <property type="entry name" value="Endoribonuclease dicer-like 1"/>
    <property type="match status" value="1"/>
</dbReference>
<dbReference type="PROSITE" id="PS51192">
    <property type="entry name" value="HELICASE_ATP_BIND_1"/>
    <property type="match status" value="1"/>
</dbReference>
<dbReference type="Gene3D" id="3.30.160.380">
    <property type="entry name" value="Dicer dimerisation domain"/>
    <property type="match status" value="1"/>
</dbReference>
<dbReference type="Pfam" id="PF02170">
    <property type="entry name" value="PAZ"/>
    <property type="match status" value="1"/>
</dbReference>
<accession>A0A0K0M6W9</accession>
<dbReference type="SMART" id="SM00535">
    <property type="entry name" value="RIBOc"/>
    <property type="match status" value="2"/>
</dbReference>
<feature type="domain" description="Helicase C-terminal" evidence="24">
    <location>
        <begin position="432"/>
        <end position="594"/>
    </location>
</feature>
<evidence type="ECO:0000256" key="3">
    <source>
        <dbReference type="ARBA" id="ARBA00004123"/>
    </source>
</evidence>
<dbReference type="SMART" id="SM00490">
    <property type="entry name" value="HELICc"/>
    <property type="match status" value="1"/>
</dbReference>
<dbReference type="Pfam" id="PF00271">
    <property type="entry name" value="Helicase_C"/>
    <property type="match status" value="1"/>
</dbReference>
<evidence type="ECO:0000259" key="24">
    <source>
        <dbReference type="PROSITE" id="PS51194"/>
    </source>
</evidence>
<dbReference type="CDD" id="cd18034">
    <property type="entry name" value="DEXHc_dicer"/>
    <property type="match status" value="1"/>
</dbReference>
<keyword evidence="5" id="KW-0479">Metal-binding</keyword>
<dbReference type="SUPFAM" id="SSF52540">
    <property type="entry name" value="P-loop containing nucleoside triphosphate hydrolases"/>
    <property type="match status" value="1"/>
</dbReference>
<reference evidence="26" key="1">
    <citation type="submission" date="2014-04" db="EMBL/GenBank/DDBJ databases">
        <title>The genes involved in the male and female cone development in Pinus tabuliformis.</title>
        <authorList>
            <person name="Niu S."/>
            <person name="Li W."/>
            <person name="Chen X."/>
        </authorList>
    </citation>
    <scope>NUCLEOTIDE SEQUENCE</scope>
</reference>
<evidence type="ECO:0000256" key="8">
    <source>
        <dbReference type="ARBA" id="ARBA00022759"/>
    </source>
</evidence>
<dbReference type="SUPFAM" id="SSF54768">
    <property type="entry name" value="dsRNA-binding domain-like"/>
    <property type="match status" value="2"/>
</dbReference>
<dbReference type="GO" id="GO:0004386">
    <property type="term" value="F:helicase activity"/>
    <property type="evidence" value="ECO:0007669"/>
    <property type="project" value="UniProtKB-KW"/>
</dbReference>
<keyword evidence="10" id="KW-0347">Helicase</keyword>
<feature type="non-terminal residue" evidence="26">
    <location>
        <position position="1"/>
    </location>
</feature>
<dbReference type="PROSITE" id="PS51327">
    <property type="entry name" value="DICER_DSRBF"/>
    <property type="match status" value="1"/>
</dbReference>
<dbReference type="Pfam" id="PF14709">
    <property type="entry name" value="DND1_DSRM"/>
    <property type="match status" value="1"/>
</dbReference>
<evidence type="ECO:0000256" key="5">
    <source>
        <dbReference type="ARBA" id="ARBA00022723"/>
    </source>
</evidence>
<evidence type="ECO:0000256" key="15">
    <source>
        <dbReference type="ARBA" id="ARBA00023211"/>
    </source>
</evidence>
<dbReference type="Pfam" id="PF03368">
    <property type="entry name" value="Dicer_dimer"/>
    <property type="match status" value="1"/>
</dbReference>
<keyword evidence="8" id="KW-0255">Endonuclease</keyword>
<evidence type="ECO:0000259" key="21">
    <source>
        <dbReference type="PROSITE" id="PS50142"/>
    </source>
</evidence>
<feature type="domain" description="DRBM" evidence="20">
    <location>
        <begin position="1430"/>
        <end position="1498"/>
    </location>
</feature>
<dbReference type="PROSITE" id="PS50137">
    <property type="entry name" value="DS_RBD"/>
    <property type="match status" value="1"/>
</dbReference>
<dbReference type="InterPro" id="IPR027417">
    <property type="entry name" value="P-loop_NTPase"/>
</dbReference>
<dbReference type="InterPro" id="IPR001650">
    <property type="entry name" value="Helicase_C-like"/>
</dbReference>
<dbReference type="PROSITE" id="PS50142">
    <property type="entry name" value="RNASE_3_2"/>
    <property type="match status" value="2"/>
</dbReference>
<evidence type="ECO:0000256" key="9">
    <source>
        <dbReference type="ARBA" id="ARBA00022801"/>
    </source>
</evidence>
<proteinExistence type="evidence at transcript level"/>
<dbReference type="Gene3D" id="2.170.260.10">
    <property type="entry name" value="paz domain"/>
    <property type="match status" value="1"/>
</dbReference>
<name>A0A0K0M6W9_PINTB</name>
<dbReference type="CDD" id="cd19869">
    <property type="entry name" value="DSRM_DCL_plant"/>
    <property type="match status" value="1"/>
</dbReference>
<evidence type="ECO:0000259" key="23">
    <source>
        <dbReference type="PROSITE" id="PS51192"/>
    </source>
</evidence>
<dbReference type="PANTHER" id="PTHR14950:SF15">
    <property type="entry name" value="DICER-LIKE PROTEIN 4"/>
    <property type="match status" value="1"/>
</dbReference>
<feature type="domain" description="PAZ" evidence="22">
    <location>
        <begin position="902"/>
        <end position="1019"/>
    </location>
</feature>
<evidence type="ECO:0000256" key="7">
    <source>
        <dbReference type="ARBA" id="ARBA00022741"/>
    </source>
</evidence>
<dbReference type="Pfam" id="PF00636">
    <property type="entry name" value="Ribonuclease_3"/>
    <property type="match status" value="2"/>
</dbReference>
<keyword evidence="9" id="KW-0378">Hydrolase</keyword>
<keyword evidence="7" id="KW-0547">Nucleotide-binding</keyword>
<dbReference type="InterPro" id="IPR003100">
    <property type="entry name" value="PAZ_dom"/>
</dbReference>
<keyword evidence="6" id="KW-0677">Repeat</keyword>
<dbReference type="GO" id="GO:0046872">
    <property type="term" value="F:metal ion binding"/>
    <property type="evidence" value="ECO:0007669"/>
    <property type="project" value="UniProtKB-KW"/>
</dbReference>
<dbReference type="InterPro" id="IPR011545">
    <property type="entry name" value="DEAD/DEAH_box_helicase_dom"/>
</dbReference>
<dbReference type="CDD" id="cd00593">
    <property type="entry name" value="RIBOc"/>
    <property type="match status" value="2"/>
</dbReference>
<dbReference type="InterPro" id="IPR014720">
    <property type="entry name" value="dsRBD_dom"/>
</dbReference>
<comment type="subcellular location">
    <subcellularLocation>
        <location evidence="3">Nucleus</location>
    </subcellularLocation>
</comment>
<dbReference type="PROSITE" id="PS50821">
    <property type="entry name" value="PAZ"/>
    <property type="match status" value="1"/>
</dbReference>